<feature type="compositionally biased region" description="Low complexity" evidence="2">
    <location>
        <begin position="1022"/>
        <end position="1036"/>
    </location>
</feature>
<feature type="region of interest" description="Disordered" evidence="2">
    <location>
        <begin position="874"/>
        <end position="898"/>
    </location>
</feature>
<dbReference type="Pfam" id="PF04388">
    <property type="entry name" value="Hamartin"/>
    <property type="match status" value="1"/>
</dbReference>
<feature type="region of interest" description="Disordered" evidence="2">
    <location>
        <begin position="292"/>
        <end position="330"/>
    </location>
</feature>
<feature type="coiled-coil region" evidence="1">
    <location>
        <begin position="642"/>
        <end position="784"/>
    </location>
</feature>
<gene>
    <name evidence="3" type="ORF">J3D65DRAFT_323669</name>
</gene>
<feature type="compositionally biased region" description="Acidic residues" evidence="2">
    <location>
        <begin position="300"/>
        <end position="315"/>
    </location>
</feature>
<feature type="compositionally biased region" description="Polar residues" evidence="2">
    <location>
        <begin position="949"/>
        <end position="963"/>
    </location>
</feature>
<dbReference type="InterPro" id="IPR007483">
    <property type="entry name" value="Hamartin"/>
</dbReference>
<feature type="compositionally biased region" description="Polar residues" evidence="2">
    <location>
        <begin position="473"/>
        <end position="490"/>
    </location>
</feature>
<keyword evidence="4" id="KW-1185">Reference proteome</keyword>
<dbReference type="RefSeq" id="XP_066656016.1">
    <property type="nucleotide sequence ID" value="XM_066795358.1"/>
</dbReference>
<organism evidence="3 4">
    <name type="scientific">Phyllosticta citribraziliensis</name>
    <dbReference type="NCBI Taxonomy" id="989973"/>
    <lineage>
        <taxon>Eukaryota</taxon>
        <taxon>Fungi</taxon>
        <taxon>Dikarya</taxon>
        <taxon>Ascomycota</taxon>
        <taxon>Pezizomycotina</taxon>
        <taxon>Dothideomycetes</taxon>
        <taxon>Dothideomycetes incertae sedis</taxon>
        <taxon>Botryosphaeriales</taxon>
        <taxon>Phyllostictaceae</taxon>
        <taxon>Phyllosticta</taxon>
    </lineage>
</organism>
<evidence type="ECO:0000256" key="2">
    <source>
        <dbReference type="SAM" id="MobiDB-lite"/>
    </source>
</evidence>
<protein>
    <submittedName>
        <fullName evidence="3">Hamartin protein-domain-containing protein</fullName>
    </submittedName>
</protein>
<evidence type="ECO:0000313" key="3">
    <source>
        <dbReference type="EMBL" id="KAK7538329.1"/>
    </source>
</evidence>
<feature type="region of interest" description="Disordered" evidence="2">
    <location>
        <begin position="436"/>
        <end position="490"/>
    </location>
</feature>
<feature type="region of interest" description="Disordered" evidence="2">
    <location>
        <begin position="502"/>
        <end position="562"/>
    </location>
</feature>
<feature type="region of interest" description="Disordered" evidence="2">
    <location>
        <begin position="941"/>
        <end position="1089"/>
    </location>
</feature>
<dbReference type="EMBL" id="JBBPEH010000005">
    <property type="protein sequence ID" value="KAK7538329.1"/>
    <property type="molecule type" value="Genomic_DNA"/>
</dbReference>
<dbReference type="InterPro" id="IPR016024">
    <property type="entry name" value="ARM-type_fold"/>
</dbReference>
<name>A0ABR1LT21_9PEZI</name>
<evidence type="ECO:0000256" key="1">
    <source>
        <dbReference type="SAM" id="Coils"/>
    </source>
</evidence>
<evidence type="ECO:0000313" key="4">
    <source>
        <dbReference type="Proteomes" id="UP001360953"/>
    </source>
</evidence>
<feature type="compositionally biased region" description="Basic and acidic residues" evidence="2">
    <location>
        <begin position="1037"/>
        <end position="1053"/>
    </location>
</feature>
<feature type="compositionally biased region" description="Polar residues" evidence="2">
    <location>
        <begin position="987"/>
        <end position="1013"/>
    </location>
</feature>
<proteinExistence type="predicted"/>
<dbReference type="SUPFAM" id="SSF48371">
    <property type="entry name" value="ARM repeat"/>
    <property type="match status" value="1"/>
</dbReference>
<dbReference type="PANTHER" id="PTHR15154">
    <property type="entry name" value="HAMARTIN"/>
    <property type="match status" value="1"/>
</dbReference>
<feature type="compositionally biased region" description="Polar residues" evidence="2">
    <location>
        <begin position="502"/>
        <end position="518"/>
    </location>
</feature>
<comment type="caution">
    <text evidence="3">The sequence shown here is derived from an EMBL/GenBank/DDBJ whole genome shotgun (WGS) entry which is preliminary data.</text>
</comment>
<keyword evidence="1" id="KW-0175">Coiled coil</keyword>
<reference evidence="3 4" key="1">
    <citation type="submission" date="2024-04" db="EMBL/GenBank/DDBJ databases">
        <title>Phyllosticta paracitricarpa is synonymous to the EU quarantine fungus P. citricarpa based on phylogenomic analyses.</title>
        <authorList>
            <consortium name="Lawrence Berkeley National Laboratory"/>
            <person name="Van ingen-buijs V.A."/>
            <person name="Van westerhoven A.C."/>
            <person name="Haridas S."/>
            <person name="Skiadas P."/>
            <person name="Martin F."/>
            <person name="Groenewald J.Z."/>
            <person name="Crous P.W."/>
            <person name="Seidl M.F."/>
        </authorList>
    </citation>
    <scope>NUCLEOTIDE SEQUENCE [LARGE SCALE GENOMIC DNA]</scope>
    <source>
        <strain evidence="3 4">CPC 17464</strain>
    </source>
</reference>
<accession>A0ABR1LT21</accession>
<sequence>MASGAVKDAARAIDAAFAGPEVVYPLPEKLQRTLEKLLENVHELEDADSQRLHEDLLATYKNHVHDEPSKRAPFLHALRLLRPAIKGGSKLLEWWDVLIGSVVDGVGFKSVEIEDASEFVLGVLAFDANGEDSAWQAAAAASYLQKLLNRYLHHTRLPTAEEDVITTQDEYMASQIEAILVSYGRKRPKELLLALNDLFIQAKHRAQALSLLSAFVRRQPPRLYLVLETPLIDSLKKCLMFDKSATVVELALTVLIMFLPHITSELFACLPKLFLIYTRVLCWDQVIAPAPEDPMNPDGEAMDGDATDEDDDESNDPTWDKLDVTYGDPNDNPETAAPGALYFFTFLYGLFPLNFMSYVRAPRKWLKSINYLEADDLILDKDALRKRTEAFRQVHLLHPHFFTSTPEEELSETRFLKSEPADVVIDCMGLCMAVSSSLEDPGPPPTTKLPEVPQTLVPTDSIPGLSMDDDVTLANSASSPSGTRSNGTWRNTQSTAYTSYSCGAQHTPQLPDSFSGPDSVQGAGKSIDSPTLPAAEGCKTAEEPSQPTESTHDSNEDNAPTSPRLESFAEALSTNQNSISLSHDRLAQNIATLQREVMLLRNDLNFERYLKSQHLSHIGHLQQKHIKEATFEAETQNLINTNRILKAKLQKANEVNAQLKKEATTTRNQHKKWEGEVKSRITSFQKDSTTWNSSEASLRENLEAAKKDIATLKKMVAETEAKELNARIHLRQKEAEIEEVDILRKEVDDLQRRLREFELKELNFEQVQEDSELLRGELKLANERLRSRDYEKERLAKSYERKFAELEALSGAFSKSTNDELPESVQQMIDSALAANNSKFVQLRKTHNRLLHRFTELEVHSQALEAELAYLRGRQNGNGHSHNDPPSPSGNDPTASGLLKIRSNSLAGGHSLSSSRGGGSSFATRFGHRHFNEALRSDDEFMEDEQSEFNDQASSFSGPSFKTYTGRPERSESLPVRGFHNDPDLISPTTISKENPWGSETHQSKSYSFNQTEPLGHSDGRSTFSGESTTPSGSGSNRDKSNPRVNVKSETRVYGRGGAQNIGVKKKDDKSKSGSGGFRGFKGLMSHNT</sequence>
<dbReference type="Proteomes" id="UP001360953">
    <property type="component" value="Unassembled WGS sequence"/>
</dbReference>
<dbReference type="GeneID" id="92028264"/>
<dbReference type="PANTHER" id="PTHR15154:SF2">
    <property type="entry name" value="HAMARTIN"/>
    <property type="match status" value="1"/>
</dbReference>